<organism evidence="12 13">
    <name type="scientific">Cudoniella acicularis</name>
    <dbReference type="NCBI Taxonomy" id="354080"/>
    <lineage>
        <taxon>Eukaryota</taxon>
        <taxon>Fungi</taxon>
        <taxon>Dikarya</taxon>
        <taxon>Ascomycota</taxon>
        <taxon>Pezizomycotina</taxon>
        <taxon>Leotiomycetes</taxon>
        <taxon>Helotiales</taxon>
        <taxon>Tricladiaceae</taxon>
        <taxon>Cudoniella</taxon>
    </lineage>
</organism>
<feature type="compositionally biased region" description="Basic residues" evidence="10">
    <location>
        <begin position="1674"/>
        <end position="1691"/>
    </location>
</feature>
<keyword evidence="7" id="KW-0779">Telomere</keyword>
<feature type="region of interest" description="Disordered" evidence="10">
    <location>
        <begin position="1"/>
        <end position="88"/>
    </location>
</feature>
<keyword evidence="8" id="KW-0539">Nucleus</keyword>
<feature type="compositionally biased region" description="Low complexity" evidence="10">
    <location>
        <begin position="1554"/>
        <end position="1568"/>
    </location>
</feature>
<feature type="region of interest" description="Disordered" evidence="10">
    <location>
        <begin position="1386"/>
        <end position="1533"/>
    </location>
</feature>
<name>A0A8H4RNY1_9HELO</name>
<feature type="compositionally biased region" description="Polar residues" evidence="10">
    <location>
        <begin position="1498"/>
        <end position="1507"/>
    </location>
</feature>
<dbReference type="InterPro" id="IPR008183">
    <property type="entry name" value="Aldose_1/G6P_1-epimerase"/>
</dbReference>
<evidence type="ECO:0000313" key="12">
    <source>
        <dbReference type="EMBL" id="KAF4632305.1"/>
    </source>
</evidence>
<dbReference type="Proteomes" id="UP000566819">
    <property type="component" value="Unassembled WGS sequence"/>
</dbReference>
<feature type="region of interest" description="Disordered" evidence="10">
    <location>
        <begin position="1126"/>
        <end position="1361"/>
    </location>
</feature>
<dbReference type="GO" id="GO:0140445">
    <property type="term" value="C:chromosome, telomeric repeat region"/>
    <property type="evidence" value="ECO:0007669"/>
    <property type="project" value="TreeGrafter"/>
</dbReference>
<keyword evidence="13" id="KW-1185">Reference proteome</keyword>
<feature type="compositionally biased region" description="Polar residues" evidence="10">
    <location>
        <begin position="1766"/>
        <end position="1785"/>
    </location>
</feature>
<feature type="region of interest" description="Disordered" evidence="10">
    <location>
        <begin position="1766"/>
        <end position="1793"/>
    </location>
</feature>
<dbReference type="PANTHER" id="PTHR22928">
    <property type="entry name" value="TELOMERE-ASSOCIATED PROTEIN RIF1"/>
    <property type="match status" value="1"/>
</dbReference>
<evidence type="ECO:0000256" key="1">
    <source>
        <dbReference type="ARBA" id="ARBA00001096"/>
    </source>
</evidence>
<keyword evidence="6" id="KW-0158">Chromosome</keyword>
<feature type="compositionally biased region" description="Low complexity" evidence="10">
    <location>
        <begin position="7"/>
        <end position="17"/>
    </location>
</feature>
<feature type="compositionally biased region" description="Polar residues" evidence="10">
    <location>
        <begin position="1451"/>
        <end position="1460"/>
    </location>
</feature>
<feature type="compositionally biased region" description="Polar residues" evidence="10">
    <location>
        <begin position="54"/>
        <end position="72"/>
    </location>
</feature>
<feature type="compositionally biased region" description="Basic and acidic residues" evidence="10">
    <location>
        <begin position="1405"/>
        <end position="1414"/>
    </location>
</feature>
<dbReference type="Gene3D" id="2.70.98.10">
    <property type="match status" value="1"/>
</dbReference>
<feature type="compositionally biased region" description="Basic residues" evidence="10">
    <location>
        <begin position="1717"/>
        <end position="1730"/>
    </location>
</feature>
<evidence type="ECO:0000256" key="7">
    <source>
        <dbReference type="ARBA" id="ARBA00022895"/>
    </source>
</evidence>
<comment type="similarity">
    <text evidence="4">Belongs to the glucose-6-phosphate 1-epimerase family.</text>
</comment>
<dbReference type="InterPro" id="IPR022031">
    <property type="entry name" value="Rif1_N"/>
</dbReference>
<evidence type="ECO:0000256" key="8">
    <source>
        <dbReference type="ARBA" id="ARBA00023242"/>
    </source>
</evidence>
<dbReference type="GO" id="GO:0000723">
    <property type="term" value="P:telomere maintenance"/>
    <property type="evidence" value="ECO:0007669"/>
    <property type="project" value="TreeGrafter"/>
</dbReference>
<feature type="compositionally biased region" description="Polar residues" evidence="10">
    <location>
        <begin position="1128"/>
        <end position="1140"/>
    </location>
</feature>
<dbReference type="GO" id="GO:0047938">
    <property type="term" value="F:glucose-6-phosphate 1-epimerase activity"/>
    <property type="evidence" value="ECO:0007669"/>
    <property type="project" value="UniProtKB-EC"/>
</dbReference>
<comment type="subcellular location">
    <subcellularLocation>
        <location evidence="3">Chromosome</location>
        <location evidence="3">Telomere</location>
    </subcellularLocation>
    <subcellularLocation>
        <location evidence="2">Nucleus</location>
    </subcellularLocation>
</comment>
<evidence type="ECO:0000256" key="4">
    <source>
        <dbReference type="ARBA" id="ARBA00005866"/>
    </source>
</evidence>
<feature type="compositionally biased region" description="Polar residues" evidence="10">
    <location>
        <begin position="1732"/>
        <end position="1743"/>
    </location>
</feature>
<feature type="compositionally biased region" description="Basic and acidic residues" evidence="10">
    <location>
        <begin position="76"/>
        <end position="88"/>
    </location>
</feature>
<dbReference type="EMBL" id="JAAMPI010000359">
    <property type="protein sequence ID" value="KAF4632305.1"/>
    <property type="molecule type" value="Genomic_DNA"/>
</dbReference>
<dbReference type="EC" id="5.1.3.15" evidence="5"/>
<feature type="compositionally biased region" description="Basic and acidic residues" evidence="10">
    <location>
        <begin position="1224"/>
        <end position="1234"/>
    </location>
</feature>
<sequence length="2265" mass="250022">MVEPAQARTPLPTLTARPPTPPRESQHIEQKPNIFSRLLYGEPKARRASAPIITPNSSAESPIPSPNTSTSAIGRKKVEWSDAPDYKDPPRLSVDGKAFISHPVQPLTPSAQRKPSKSILKAYNGLQEHEYTIGTLTKLLPPYQHESFATMLESIVQQLAGGDRASKMDAYLMLSGSLKASENIPDVKALKDKMTLILQFIKRDMTERMESGKLDNPLMINALTLLSSFLQKPAIGEAFGLEFPAFMVDYCIRTFEDPHMSKDIVKHLMFVLAHQKFPQQTMNSHRVGKLIMALHNIDNLVKGKSIVMGRINVYRALLRQSRPHMLTHTIWIQGLFSDMISSLKEIRTLAITFGLEASLSLGNEGKLSKTVETFMMEESEGRKYADLYIDRLKIFLENKSDSPCVPQIWSVIILFFRSKPHQLEQWALLNQFFGIIQPCLNSGDQATKVEANYAWNRFVFAIRPNSKTKAPMIKTLSNPFVMQLKRKSSAIRKVVLGGVCNLLYYSLNPHSTPTELDLFWDEYVVALVGQCLTPTSIVDNLDVAQRNISDACHILQCMFDTKLQRGWSDSRAMLSLTQNIVETRELPALDSKWLRKSSTRVFPVLIPIMEKLYWDLGHESQVTDLWETYITSIASPAIMEVKVSNDTMSSIASMFSLLHRIWHTGPKSIPGLPSTKSPSSSEFLKGFENIVKIAVQGLGILPFTDRLLCVGKQDTFVPVATPSHRPEKVKGEVRSPLQHLLCLLTNISPDLEYDVRFSEMTRSILLPFFESRKSNQSIIELAKDLVSLLPEKATPACKILWRTLADFATTATDTRDKENSSNLEQPLGADYRSVIRILESGIGISPHEPLTSWKTLFRILVNSVTLDVGDAGRAIVVVEPLSKFLVQYNSKSAEKSQSTGFSYFHILLLTATYPKDRQALDAARKRLWGVVNPGSKAVTFDPYTQFYEYVRDSLQVSYASYNKRRLHEYSDIISAMVSLLGRCPGPLLLGMLVKIQEGIAPWILDKDLKLNGGTALSKEIATISDKLCALIAQVENHNTSTKVLADLEILICSGLESSHKSIASKFIKIWNGVFGSAEDLQYPEHVKDALLRLRQVADLRLPFFPESLESEEMINDRQPVTFVDTQEDSSNFMPSASTESVLKKHQTPLEESSPMRRLRQTTPQVIIPSMRKRPREETPEIGKRKSQKRAGTPKLRHDDSQIQFHPVESSPILGSAAESQILTDRQKEVKERQQAESAMFPDLRSSPQPKGKAQAGEPELPFHRSSSKSRTRSPSQVPQPERQATPTPVPASEDDNFMVSSPTPKRENHHNVDLLAPPSSPPEAVPSLPLVIDRGLGSRDDFEVPSSPPEVLREPEHDGMTSVEYPSAQIDSCAGLNIPTMSTYQSTAQTESHLVEGDIQPSATKNEEELHPSNEHAPAITTAEELDQCLDLQEPSFAADAAASGLPLPTQDAQAATTSEDVLMEDSSVQPPSTPDRQHFTGAEAAGSPPYEDAKASPASSDQNTANEDVFEDAVTSPRMIIQEQPTAASSFNEFDDSSILRVMEHIENQALEAATPAPQLPQAAQQTKRVSPRKSSLYGSMAGNSPSRGSMRIAALKNATAIESGKILDQGKEEAETEQSAPPSSMASLIPETPAAKMPSVKNMIVVDGEELDLEDTIIVDTAAWEEEERAFALKKSRKRGSIGSRKRKISGMAADDSNDSEVPDSQEHLSQSLSPKHRSSRKKQRGRPKGSSQRSSQLSQEIQNGFDLERSQSILSADLDASMQDVSTTDKTTDAVSRTIQDSTELEEKPSLEHVENVVEPQVMATAVEPPSSNLVDENAKLSIRQKTTEDVEMVMETTIDETTESFAEQLQKQLEAEQQPEIEREVERAETSTTESVLPGIPVQKNEVSVEGLPEENVQEVAPTFGSVQSKLQSLVRDLALVAFSRQQSALRRTTPHLNIMVDRPKKPSALSTTPGPTPQAQVNISHSNSRVSAVLPTGEAVEILLYGATIVSWKDAKGNEKLWLSEKAKTDGSKAVRGGIPLVFPVFGKAPDHAATAKLPQHGFARTSKWEFLGKSTSESSESKDGGDSSVKLDFGLSSNNLNEESKKAWPYDFGLIYSVTLGKEGLTTSMVVRNEGETAWEFQVLMHSYLRIQDISAIAITGLESSAYIDKVTVPISTTTSPDGPVTISGTTDRVYTPAGGANSPVTVSEGGKKKFVIVRDNLNEVVVWNPWVDAKNIGDFAPEEGYKEMICVEAGAVKGWQKLEAGETWEGGQIITASN</sequence>
<evidence type="ECO:0000256" key="5">
    <source>
        <dbReference type="ARBA" id="ARBA00012083"/>
    </source>
</evidence>
<dbReference type="InterPro" id="IPR025532">
    <property type="entry name" value="G6P_1-epimerase"/>
</dbReference>
<dbReference type="GO" id="GO:0030246">
    <property type="term" value="F:carbohydrate binding"/>
    <property type="evidence" value="ECO:0007669"/>
    <property type="project" value="InterPro"/>
</dbReference>
<evidence type="ECO:0000313" key="13">
    <source>
        <dbReference type="Proteomes" id="UP000566819"/>
    </source>
</evidence>
<feature type="region of interest" description="Disordered" evidence="10">
    <location>
        <begin position="1673"/>
        <end position="1743"/>
    </location>
</feature>
<dbReference type="PANTHER" id="PTHR22928:SF3">
    <property type="entry name" value="TELOMERE-ASSOCIATED PROTEIN RIF1"/>
    <property type="match status" value="1"/>
</dbReference>
<dbReference type="GO" id="GO:0005634">
    <property type="term" value="C:nucleus"/>
    <property type="evidence" value="ECO:0007669"/>
    <property type="project" value="UniProtKB-SubCell"/>
</dbReference>
<dbReference type="SUPFAM" id="SSF48371">
    <property type="entry name" value="ARM repeat"/>
    <property type="match status" value="1"/>
</dbReference>
<accession>A0A8H4RNY1</accession>
<feature type="region of interest" description="Disordered" evidence="10">
    <location>
        <begin position="1554"/>
        <end position="1590"/>
    </location>
</feature>
<reference evidence="12 13" key="1">
    <citation type="submission" date="2020-03" db="EMBL/GenBank/DDBJ databases">
        <title>Draft Genome Sequence of Cudoniella acicularis.</title>
        <authorList>
            <person name="Buettner E."/>
            <person name="Kellner H."/>
        </authorList>
    </citation>
    <scope>NUCLEOTIDE SEQUENCE [LARGE SCALE GENOMIC DNA]</scope>
    <source>
        <strain evidence="12 13">DSM 108380</strain>
    </source>
</reference>
<dbReference type="Pfam" id="PF01263">
    <property type="entry name" value="Aldose_epim"/>
    <property type="match status" value="1"/>
</dbReference>
<evidence type="ECO:0000256" key="2">
    <source>
        <dbReference type="ARBA" id="ARBA00004123"/>
    </source>
</evidence>
<feature type="compositionally biased region" description="Polar residues" evidence="10">
    <location>
        <begin position="1619"/>
        <end position="1628"/>
    </location>
</feature>
<gene>
    <name evidence="12" type="ORF">G7Y89_g5821</name>
</gene>
<comment type="caution">
    <text evidence="12">The sequence shown here is derived from an EMBL/GenBank/DDBJ whole genome shotgun (WGS) entry which is preliminary data.</text>
</comment>
<dbReference type="Pfam" id="PF12231">
    <property type="entry name" value="Rif1_N"/>
    <property type="match status" value="1"/>
</dbReference>
<feature type="compositionally biased region" description="Polar residues" evidence="10">
    <location>
        <begin position="1276"/>
        <end position="1286"/>
    </location>
</feature>
<evidence type="ECO:0000256" key="10">
    <source>
        <dbReference type="SAM" id="MobiDB-lite"/>
    </source>
</evidence>
<dbReference type="GO" id="GO:0005975">
    <property type="term" value="P:carbohydrate metabolic process"/>
    <property type="evidence" value="ECO:0007669"/>
    <property type="project" value="InterPro"/>
</dbReference>
<dbReference type="OrthoDB" id="5399929at2759"/>
<evidence type="ECO:0000256" key="6">
    <source>
        <dbReference type="ARBA" id="ARBA00022454"/>
    </source>
</evidence>
<feature type="compositionally biased region" description="Basic and acidic residues" evidence="10">
    <location>
        <begin position="1174"/>
        <end position="1183"/>
    </location>
</feature>
<evidence type="ECO:0000256" key="3">
    <source>
        <dbReference type="ARBA" id="ARBA00004574"/>
    </source>
</evidence>
<protein>
    <recommendedName>
        <fullName evidence="5">glucose-6-phosphate 1-epimerase</fullName>
        <ecNumber evidence="5">5.1.3.15</ecNumber>
    </recommendedName>
</protein>
<proteinExistence type="inferred from homology"/>
<dbReference type="CDD" id="cd09020">
    <property type="entry name" value="D-hex-6-P-epi_like"/>
    <property type="match status" value="1"/>
</dbReference>
<dbReference type="InterPro" id="IPR011013">
    <property type="entry name" value="Gal_mutarotase_sf_dom"/>
</dbReference>
<dbReference type="InterPro" id="IPR014718">
    <property type="entry name" value="GH-type_carb-bd"/>
</dbReference>
<comment type="catalytic activity">
    <reaction evidence="1">
        <text>alpha-D-glucose 6-phosphate = beta-D-glucose 6-phosphate</text>
        <dbReference type="Rhea" id="RHEA:16249"/>
        <dbReference type="ChEBI" id="CHEBI:58225"/>
        <dbReference type="ChEBI" id="CHEBI:58247"/>
        <dbReference type="EC" id="5.1.3.15"/>
    </reaction>
</comment>
<feature type="region of interest" description="Disordered" evidence="10">
    <location>
        <begin position="1605"/>
        <end position="1638"/>
    </location>
</feature>
<evidence type="ECO:0000259" key="11">
    <source>
        <dbReference type="Pfam" id="PF12231"/>
    </source>
</evidence>
<keyword evidence="9" id="KW-0131">Cell cycle</keyword>
<feature type="compositionally biased region" description="Polar residues" evidence="10">
    <location>
        <begin position="1524"/>
        <end position="1533"/>
    </location>
</feature>
<feature type="compositionally biased region" description="Polar residues" evidence="10">
    <location>
        <begin position="1574"/>
        <end position="1589"/>
    </location>
</feature>
<dbReference type="InterPro" id="IPR016024">
    <property type="entry name" value="ARM-type_fold"/>
</dbReference>
<dbReference type="SUPFAM" id="SSF74650">
    <property type="entry name" value="Galactose mutarotase-like"/>
    <property type="match status" value="1"/>
</dbReference>
<evidence type="ECO:0000256" key="9">
    <source>
        <dbReference type="ARBA" id="ARBA00023306"/>
    </source>
</evidence>
<feature type="domain" description="Telomere-associated protein Rif1 N-terminal" evidence="11">
    <location>
        <begin position="159"/>
        <end position="524"/>
    </location>
</feature>